<evidence type="ECO:0000313" key="2">
    <source>
        <dbReference type="Proteomes" id="UP001152320"/>
    </source>
</evidence>
<gene>
    <name evidence="1" type="ORF">HOLleu_06645</name>
</gene>
<protein>
    <submittedName>
        <fullName evidence="1">Uncharacterized protein</fullName>
    </submittedName>
</protein>
<dbReference type="EMBL" id="JAIZAY010000002">
    <property type="protein sequence ID" value="KAJ8047604.1"/>
    <property type="molecule type" value="Genomic_DNA"/>
</dbReference>
<sequence length="193" mass="22138">MIVAYHWSTPFFIVAGHQTPTFRTEVQSFGHAIIPYMNLDVLPICNLRCWLLPIVLCGLSEMAFVDKLTVGCVDEMQVDVNNQRKGQWSPQEEEGGRMFTVRVHGTFKRTFVGFFLSKNLLGVIWDAFQASPQQLVLCDRSLAMKYVSLLIEVCTVTRYRPAGRRDTRTSEYSKRLTLSVISGRMYQFLCPKK</sequence>
<name>A0A9Q1CN67_HOLLE</name>
<accession>A0A9Q1CN67</accession>
<comment type="caution">
    <text evidence="1">The sequence shown here is derived from an EMBL/GenBank/DDBJ whole genome shotgun (WGS) entry which is preliminary data.</text>
</comment>
<organism evidence="1 2">
    <name type="scientific">Holothuria leucospilota</name>
    <name type="common">Black long sea cucumber</name>
    <name type="synonym">Mertensiothuria leucospilota</name>
    <dbReference type="NCBI Taxonomy" id="206669"/>
    <lineage>
        <taxon>Eukaryota</taxon>
        <taxon>Metazoa</taxon>
        <taxon>Echinodermata</taxon>
        <taxon>Eleutherozoa</taxon>
        <taxon>Echinozoa</taxon>
        <taxon>Holothuroidea</taxon>
        <taxon>Aspidochirotacea</taxon>
        <taxon>Aspidochirotida</taxon>
        <taxon>Holothuriidae</taxon>
        <taxon>Holothuria</taxon>
    </lineage>
</organism>
<keyword evidence="2" id="KW-1185">Reference proteome</keyword>
<dbReference type="AlphaFoldDB" id="A0A9Q1CN67"/>
<proteinExistence type="predicted"/>
<dbReference type="Proteomes" id="UP001152320">
    <property type="component" value="Chromosome 2"/>
</dbReference>
<evidence type="ECO:0000313" key="1">
    <source>
        <dbReference type="EMBL" id="KAJ8047604.1"/>
    </source>
</evidence>
<reference evidence="1" key="1">
    <citation type="submission" date="2021-10" db="EMBL/GenBank/DDBJ databases">
        <title>Tropical sea cucumber genome reveals ecological adaptation and Cuvierian tubules defense mechanism.</title>
        <authorList>
            <person name="Chen T."/>
        </authorList>
    </citation>
    <scope>NUCLEOTIDE SEQUENCE</scope>
    <source>
        <strain evidence="1">Nanhai2018</strain>
        <tissue evidence="1">Muscle</tissue>
    </source>
</reference>